<proteinExistence type="predicted"/>
<accession>C4FJV7</accession>
<dbReference type="RefSeq" id="WP_007546743.1">
    <property type="nucleotide sequence ID" value="NZ_ABZS01000069.1"/>
</dbReference>
<comment type="caution">
    <text evidence="1">The sequence shown here is derived from an EMBL/GenBank/DDBJ whole genome shotgun (WGS) entry which is preliminary data.</text>
</comment>
<evidence type="ECO:0000313" key="2">
    <source>
        <dbReference type="Proteomes" id="UP000005540"/>
    </source>
</evidence>
<protein>
    <submittedName>
        <fullName evidence="1">YlxP</fullName>
    </submittedName>
</protein>
<dbReference type="Gene3D" id="3.30.70.1120">
    <property type="entry name" value="TT1725-like"/>
    <property type="match status" value="1"/>
</dbReference>
<sequence length="93" mass="10469">MMIGSLVLEIHIPDSSNLKEKRMVVRSIKEKLRSKFNVAVSEVDKQDLWQSAVIAVVTVAPDKLQLEKVLGSIVGFIDANFPHLHINIHKEII</sequence>
<dbReference type="InterPro" id="IPR036746">
    <property type="entry name" value="TT1725-like_sf"/>
</dbReference>
<dbReference type="Pfam" id="PF04456">
    <property type="entry name" value="DUF503"/>
    <property type="match status" value="1"/>
</dbReference>
<organism evidence="1 2">
    <name type="scientific">Sulfurihydrogenibium yellowstonense SS-5</name>
    <dbReference type="NCBI Taxonomy" id="432331"/>
    <lineage>
        <taxon>Bacteria</taxon>
        <taxon>Pseudomonadati</taxon>
        <taxon>Aquificota</taxon>
        <taxon>Aquificia</taxon>
        <taxon>Aquificales</taxon>
        <taxon>Hydrogenothermaceae</taxon>
        <taxon>Sulfurihydrogenibium</taxon>
    </lineage>
</organism>
<dbReference type="PANTHER" id="PTHR36441:SF1">
    <property type="entry name" value="DUF503 DOMAIN-CONTAINING PROTEIN"/>
    <property type="match status" value="1"/>
</dbReference>
<keyword evidence="2" id="KW-1185">Reference proteome</keyword>
<name>C4FJV7_9AQUI</name>
<reference evidence="1 2" key="1">
    <citation type="submission" date="2009-04" db="EMBL/GenBank/DDBJ databases">
        <authorList>
            <person name="Reysenbach A.-L."/>
            <person name="Heidelberg J.F."/>
            <person name="Nelson W.C."/>
        </authorList>
    </citation>
    <scope>NUCLEOTIDE SEQUENCE [LARGE SCALE GENOMIC DNA]</scope>
    <source>
        <strain evidence="1 2">SS-5</strain>
    </source>
</reference>
<dbReference type="SUPFAM" id="SSF103007">
    <property type="entry name" value="Hypothetical protein TT1725"/>
    <property type="match status" value="1"/>
</dbReference>
<dbReference type="InterPro" id="IPR007546">
    <property type="entry name" value="DUF503"/>
</dbReference>
<dbReference type="AlphaFoldDB" id="C4FJV7"/>
<dbReference type="EMBL" id="ABZS01000069">
    <property type="protein sequence ID" value="EEP60649.1"/>
    <property type="molecule type" value="Genomic_DNA"/>
</dbReference>
<dbReference type="Proteomes" id="UP000005540">
    <property type="component" value="Unassembled WGS sequence"/>
</dbReference>
<dbReference type="OrthoDB" id="9809023at2"/>
<gene>
    <name evidence="1" type="ORF">SULYE_0857</name>
</gene>
<evidence type="ECO:0000313" key="1">
    <source>
        <dbReference type="EMBL" id="EEP60649.1"/>
    </source>
</evidence>
<dbReference type="PANTHER" id="PTHR36441">
    <property type="entry name" value="HYPOTHETICAL CYTOSOLIC PROTEIN"/>
    <property type="match status" value="1"/>
</dbReference>